<feature type="region of interest" description="Disordered" evidence="1">
    <location>
        <begin position="194"/>
        <end position="236"/>
    </location>
</feature>
<protein>
    <submittedName>
        <fullName evidence="2">Uncharacterized protein</fullName>
    </submittedName>
</protein>
<feature type="compositionally biased region" description="Polar residues" evidence="1">
    <location>
        <begin position="194"/>
        <end position="203"/>
    </location>
</feature>
<reference evidence="2 3" key="1">
    <citation type="journal article" date="2024" name="Microbiol. Resour. Announc.">
        <title>Genome annotations for the ascomycete fungi Trichoderma harzianum, Trichoderma aggressivum, and Purpureocillium lilacinum.</title>
        <authorList>
            <person name="Beijen E.P.W."/>
            <person name="Ohm R.A."/>
        </authorList>
    </citation>
    <scope>NUCLEOTIDE SEQUENCE [LARGE SCALE GENOMIC DNA]</scope>
    <source>
        <strain evidence="2 3">CBS 150709</strain>
    </source>
</reference>
<evidence type="ECO:0000313" key="3">
    <source>
        <dbReference type="Proteomes" id="UP001287286"/>
    </source>
</evidence>
<sequence>MRQRLVSVRKGHYALVDKGSARPLARTEQRRFPSSLSVMRGGMNPGPGGEEMGSRPLPKRLKLQRRRPLAHDDESRSVGVLEEVESQTRVMQALKRTALPGTNQRTAGHSPSWALGHSIAVRAVLVRRETCEPRFGRCVAPPRAEAADRARSQELVSSGRAASPRLLPTDAKRRSWLSRGLIVDADIPIRISQQTAVPRQTSAAPRLGRPGDGEGGRIAVRRKTGPDPSIQLAPAG</sequence>
<name>A0ABR0C8X9_PURLI</name>
<evidence type="ECO:0000256" key="1">
    <source>
        <dbReference type="SAM" id="MobiDB-lite"/>
    </source>
</evidence>
<proteinExistence type="predicted"/>
<comment type="caution">
    <text evidence="2">The sequence shown here is derived from an EMBL/GenBank/DDBJ whole genome shotgun (WGS) entry which is preliminary data.</text>
</comment>
<organism evidence="2 3">
    <name type="scientific">Purpureocillium lilacinum</name>
    <name type="common">Paecilomyces lilacinus</name>
    <dbReference type="NCBI Taxonomy" id="33203"/>
    <lineage>
        <taxon>Eukaryota</taxon>
        <taxon>Fungi</taxon>
        <taxon>Dikarya</taxon>
        <taxon>Ascomycota</taxon>
        <taxon>Pezizomycotina</taxon>
        <taxon>Sordariomycetes</taxon>
        <taxon>Hypocreomycetidae</taxon>
        <taxon>Hypocreales</taxon>
        <taxon>Ophiocordycipitaceae</taxon>
        <taxon>Purpureocillium</taxon>
    </lineage>
</organism>
<gene>
    <name evidence="2" type="ORF">Purlil1_3291</name>
</gene>
<dbReference type="Proteomes" id="UP001287286">
    <property type="component" value="Unassembled WGS sequence"/>
</dbReference>
<dbReference type="EMBL" id="JAWRVI010000008">
    <property type="protein sequence ID" value="KAK4092670.1"/>
    <property type="molecule type" value="Genomic_DNA"/>
</dbReference>
<keyword evidence="3" id="KW-1185">Reference proteome</keyword>
<evidence type="ECO:0000313" key="2">
    <source>
        <dbReference type="EMBL" id="KAK4092670.1"/>
    </source>
</evidence>
<accession>A0ABR0C8X9</accession>
<feature type="region of interest" description="Disordered" evidence="1">
    <location>
        <begin position="36"/>
        <end position="56"/>
    </location>
</feature>